<dbReference type="PANTHER" id="PTHR12526">
    <property type="entry name" value="GLYCOSYLTRANSFERASE"/>
    <property type="match status" value="1"/>
</dbReference>
<comment type="caution">
    <text evidence="4">The sequence shown here is derived from an EMBL/GenBank/DDBJ whole genome shotgun (WGS) entry which is preliminary data.</text>
</comment>
<evidence type="ECO:0000259" key="3">
    <source>
        <dbReference type="Pfam" id="PF00534"/>
    </source>
</evidence>
<proteinExistence type="predicted"/>
<sequence>MPAPRLDGCGAVAVVLKGYPRLSETFIAQEILALQRLGLDQRIVSLRHPTDPAIHPVHEAIQAPVLYLPEYLHEEPLRVLRGVAAAGYLPGWRKALSVWRRDLARDRTRNRIRRFGQACVLAAELPGDVRHLHVHFLHTPASVARYAAMMRGMTWSYSAHAKDIWTTPDWEIAEKLADASWGTTCTAYGAERLRALAPGPDAVDLVYHGLDLTRFGVHPDRQPAAPPTIVCVGRAVAKKGLDTVLDALARLPEGLDWRFVHIGGGPLLKPLKAQVQRLGIAERCTWRGAQPQAQVLASLREATVFVLASRIAPDGDRDGLPNVLMEAQSQAVPVVATAVAAIPELVRDGETGLLVPPDDPEALSAALARLLGDPAFARRLGAAGEARVRTDFSMQGGIDRLARRFAETLPARAAAGH</sequence>
<dbReference type="Gene3D" id="3.40.50.2000">
    <property type="entry name" value="Glycogen Phosphorylase B"/>
    <property type="match status" value="2"/>
</dbReference>
<dbReference type="PANTHER" id="PTHR12526:SF510">
    <property type="entry name" value="D-INOSITOL 3-PHOSPHATE GLYCOSYLTRANSFERASE"/>
    <property type="match status" value="1"/>
</dbReference>
<dbReference type="InterPro" id="IPR001296">
    <property type="entry name" value="Glyco_trans_1"/>
</dbReference>
<dbReference type="Pfam" id="PF00534">
    <property type="entry name" value="Glycos_transf_1"/>
    <property type="match status" value="1"/>
</dbReference>
<keyword evidence="1 4" id="KW-0328">Glycosyltransferase</keyword>
<dbReference type="SUPFAM" id="SSF53756">
    <property type="entry name" value="UDP-Glycosyltransferase/glycogen phosphorylase"/>
    <property type="match status" value="1"/>
</dbReference>
<evidence type="ECO:0000256" key="1">
    <source>
        <dbReference type="ARBA" id="ARBA00022676"/>
    </source>
</evidence>
<dbReference type="RefSeq" id="WP_269332492.1">
    <property type="nucleotide sequence ID" value="NZ_JAMZFT010000002.1"/>
</dbReference>
<reference evidence="4" key="1">
    <citation type="submission" date="2022-06" db="EMBL/GenBank/DDBJ databases">
        <title>Isolation and Genomics of Futiania mangrovii gen. nov., sp. nov., a Rare and Metabolically-versatile member in the Class Alphaproteobacteria.</title>
        <authorList>
            <person name="Liu L."/>
            <person name="Huang W.-C."/>
            <person name="Pan J."/>
            <person name="Li J."/>
            <person name="Huang Y."/>
            <person name="Du H."/>
            <person name="Liu Y."/>
            <person name="Li M."/>
        </authorList>
    </citation>
    <scope>NUCLEOTIDE SEQUENCE</scope>
    <source>
        <strain evidence="4">FT118</strain>
    </source>
</reference>
<dbReference type="AlphaFoldDB" id="A0A9J6PD63"/>
<evidence type="ECO:0000313" key="5">
    <source>
        <dbReference type="Proteomes" id="UP001055804"/>
    </source>
</evidence>
<evidence type="ECO:0000313" key="4">
    <source>
        <dbReference type="EMBL" id="MCP1336537.1"/>
    </source>
</evidence>
<keyword evidence="5" id="KW-1185">Reference proteome</keyword>
<accession>A0A9J6PD63</accession>
<organism evidence="4 5">
    <name type="scientific">Futiania mangrovi</name>
    <dbReference type="NCBI Taxonomy" id="2959716"/>
    <lineage>
        <taxon>Bacteria</taxon>
        <taxon>Pseudomonadati</taxon>
        <taxon>Pseudomonadota</taxon>
        <taxon>Alphaproteobacteria</taxon>
        <taxon>Futianiales</taxon>
        <taxon>Futianiaceae</taxon>
        <taxon>Futiania</taxon>
    </lineage>
</organism>
<name>A0A9J6PD63_9PROT</name>
<keyword evidence="2 4" id="KW-0808">Transferase</keyword>
<dbReference type="Proteomes" id="UP001055804">
    <property type="component" value="Unassembled WGS sequence"/>
</dbReference>
<feature type="domain" description="Glycosyl transferase family 1" evidence="3">
    <location>
        <begin position="225"/>
        <end position="385"/>
    </location>
</feature>
<dbReference type="EC" id="2.4.-.-" evidence="4"/>
<gene>
    <name evidence="4" type="ORF">NJQ99_08970</name>
</gene>
<evidence type="ECO:0000256" key="2">
    <source>
        <dbReference type="ARBA" id="ARBA00022679"/>
    </source>
</evidence>
<dbReference type="GO" id="GO:0016757">
    <property type="term" value="F:glycosyltransferase activity"/>
    <property type="evidence" value="ECO:0007669"/>
    <property type="project" value="UniProtKB-KW"/>
</dbReference>
<dbReference type="EMBL" id="JAMZFT010000002">
    <property type="protein sequence ID" value="MCP1336537.1"/>
    <property type="molecule type" value="Genomic_DNA"/>
</dbReference>
<protein>
    <submittedName>
        <fullName evidence="4">Glycosyltransferase</fullName>
        <ecNumber evidence="4">2.4.-.-</ecNumber>
    </submittedName>
</protein>